<dbReference type="Gene3D" id="2.40.30.10">
    <property type="entry name" value="Translation factors"/>
    <property type="match status" value="1"/>
</dbReference>
<feature type="binding site" evidence="6">
    <location>
        <position position="120"/>
    </location>
    <ligand>
        <name>FAD</name>
        <dbReference type="ChEBI" id="CHEBI:57692"/>
    </ligand>
</feature>
<dbReference type="STRING" id="90262.A0A1X2I2F5"/>
<dbReference type="EMBL" id="MCGE01000033">
    <property type="protein sequence ID" value="ORZ07906.1"/>
    <property type="molecule type" value="Genomic_DNA"/>
</dbReference>
<protein>
    <recommendedName>
        <fullName evidence="8">FAD-binding FR-type domain-containing protein</fullName>
    </recommendedName>
</protein>
<accession>A0A1X2I2F5</accession>
<evidence type="ECO:0000256" key="6">
    <source>
        <dbReference type="PIRSR" id="PIRSR601834-1"/>
    </source>
</evidence>
<dbReference type="PROSITE" id="PS51384">
    <property type="entry name" value="FAD_FR"/>
    <property type="match status" value="1"/>
</dbReference>
<dbReference type="Pfam" id="PF00970">
    <property type="entry name" value="FAD_binding_6"/>
    <property type="match status" value="1"/>
</dbReference>
<dbReference type="InterPro" id="IPR017938">
    <property type="entry name" value="Riboflavin_synthase-like_b-brl"/>
</dbReference>
<dbReference type="CDD" id="cd06183">
    <property type="entry name" value="cyt_b5_reduct_like"/>
    <property type="match status" value="1"/>
</dbReference>
<keyword evidence="4 6" id="KW-0274">FAD</keyword>
<feature type="binding site" evidence="6">
    <location>
        <position position="139"/>
    </location>
    <ligand>
        <name>FAD</name>
        <dbReference type="ChEBI" id="CHEBI:57692"/>
    </ligand>
</feature>
<feature type="binding site" evidence="6">
    <location>
        <position position="137"/>
    </location>
    <ligand>
        <name>FAD</name>
        <dbReference type="ChEBI" id="CHEBI:57692"/>
    </ligand>
</feature>
<evidence type="ECO:0000256" key="7">
    <source>
        <dbReference type="SAM" id="Phobius"/>
    </source>
</evidence>
<feature type="binding site" evidence="6">
    <location>
        <position position="147"/>
    </location>
    <ligand>
        <name>FAD</name>
        <dbReference type="ChEBI" id="CHEBI:57692"/>
    </ligand>
</feature>
<dbReference type="OrthoDB" id="432685at2759"/>
<dbReference type="Gene3D" id="3.40.50.80">
    <property type="entry name" value="Nucleotide-binding domain of ferredoxin-NADP reductase (FNR) module"/>
    <property type="match status" value="1"/>
</dbReference>
<keyword evidence="3 6" id="KW-0285">Flavoprotein</keyword>
<comment type="caution">
    <text evidence="9">The sequence shown here is derived from an EMBL/GenBank/DDBJ whole genome shotgun (WGS) entry which is preliminary data.</text>
</comment>
<dbReference type="Pfam" id="PF00175">
    <property type="entry name" value="NAD_binding_1"/>
    <property type="match status" value="1"/>
</dbReference>
<feature type="binding site" evidence="6">
    <location>
        <position position="146"/>
    </location>
    <ligand>
        <name>FAD</name>
        <dbReference type="ChEBI" id="CHEBI:57692"/>
    </ligand>
</feature>
<keyword evidence="10" id="KW-1185">Reference proteome</keyword>
<dbReference type="PRINTS" id="PR00406">
    <property type="entry name" value="CYTB5RDTASE"/>
</dbReference>
<keyword evidence="5" id="KW-0560">Oxidoreductase</keyword>
<comment type="cofactor">
    <cofactor evidence="1 6">
        <name>FAD</name>
        <dbReference type="ChEBI" id="CHEBI:57692"/>
    </cofactor>
</comment>
<dbReference type="InterPro" id="IPR039261">
    <property type="entry name" value="FNR_nucleotide-bd"/>
</dbReference>
<evidence type="ECO:0000256" key="4">
    <source>
        <dbReference type="ARBA" id="ARBA00022827"/>
    </source>
</evidence>
<feature type="domain" description="FAD-binding FR-type" evidence="8">
    <location>
        <begin position="71"/>
        <end position="171"/>
    </location>
</feature>
<feature type="binding site" evidence="6">
    <location>
        <position position="119"/>
    </location>
    <ligand>
        <name>FAD</name>
        <dbReference type="ChEBI" id="CHEBI:57692"/>
    </ligand>
</feature>
<reference evidence="9 10" key="1">
    <citation type="submission" date="2016-07" db="EMBL/GenBank/DDBJ databases">
        <title>Pervasive Adenine N6-methylation of Active Genes in Fungi.</title>
        <authorList>
            <consortium name="DOE Joint Genome Institute"/>
            <person name="Mondo S.J."/>
            <person name="Dannebaum R.O."/>
            <person name="Kuo R.C."/>
            <person name="Labutti K."/>
            <person name="Haridas S."/>
            <person name="Kuo A."/>
            <person name="Salamov A."/>
            <person name="Ahrendt S.R."/>
            <person name="Lipzen A."/>
            <person name="Sullivan W."/>
            <person name="Andreopoulos W.B."/>
            <person name="Clum A."/>
            <person name="Lindquist E."/>
            <person name="Daum C."/>
            <person name="Ramamoorthy G.K."/>
            <person name="Gryganskyi A."/>
            <person name="Culley D."/>
            <person name="Magnuson J.K."/>
            <person name="James T.Y."/>
            <person name="O'Malley M.A."/>
            <person name="Stajich J.E."/>
            <person name="Spatafora J.W."/>
            <person name="Visel A."/>
            <person name="Grigoriev I.V."/>
        </authorList>
    </citation>
    <scope>NUCLEOTIDE SEQUENCE [LARGE SCALE GENOMIC DNA]</scope>
    <source>
        <strain evidence="9 10">NRRL 1336</strain>
    </source>
</reference>
<sequence length="319" mass="36708">MNRTWRSGQRWMKFNEGIWKRYYNNNSSNIECQKPQVTRSRLFGLGGCIGLVGYGGWHWYQQQQKGRLDSDWYIPLELVNKTMVSHDTVKIRLETKKKNEPYPVPSCVYIKDDAIQVMRPYTPINADPYQDGYIDLIVKRYPNGSVSRTLAGYPLHEPVFVRGPMTEEYQYTQNTLDEVGMIAGGTGISPMYQVIKRILEDDHDTQSKLWLIYANKGNLDALAEQHKDRFKVMYVLEQPPTDWKEETGRVTATMVKSLLHDNNQTGENGNKHRRLVMVCGPDGMLNSICGQRARDYTQGSLTGILAQLGLTAKEVWKFQ</sequence>
<dbReference type="InterPro" id="IPR008333">
    <property type="entry name" value="Cbr1-like_FAD-bd_dom"/>
</dbReference>
<dbReference type="AlphaFoldDB" id="A0A1X2I2F5"/>
<keyword evidence="7" id="KW-0812">Transmembrane</keyword>
<evidence type="ECO:0000256" key="3">
    <source>
        <dbReference type="ARBA" id="ARBA00022630"/>
    </source>
</evidence>
<organism evidence="9 10">
    <name type="scientific">Absidia repens</name>
    <dbReference type="NCBI Taxonomy" id="90262"/>
    <lineage>
        <taxon>Eukaryota</taxon>
        <taxon>Fungi</taxon>
        <taxon>Fungi incertae sedis</taxon>
        <taxon>Mucoromycota</taxon>
        <taxon>Mucoromycotina</taxon>
        <taxon>Mucoromycetes</taxon>
        <taxon>Mucorales</taxon>
        <taxon>Cunninghamellaceae</taxon>
        <taxon>Absidia</taxon>
    </lineage>
</organism>
<dbReference type="SUPFAM" id="SSF52343">
    <property type="entry name" value="Ferredoxin reductase-like, C-terminal NADP-linked domain"/>
    <property type="match status" value="1"/>
</dbReference>
<evidence type="ECO:0000256" key="2">
    <source>
        <dbReference type="ARBA" id="ARBA00006105"/>
    </source>
</evidence>
<proteinExistence type="inferred from homology"/>
<gene>
    <name evidence="9" type="ORF">BCR42DRAFT_425699</name>
</gene>
<keyword evidence="7" id="KW-1133">Transmembrane helix</keyword>
<dbReference type="Proteomes" id="UP000193560">
    <property type="component" value="Unassembled WGS sequence"/>
</dbReference>
<evidence type="ECO:0000313" key="10">
    <source>
        <dbReference type="Proteomes" id="UP000193560"/>
    </source>
</evidence>
<dbReference type="PANTHER" id="PTHR19370">
    <property type="entry name" value="NADH-CYTOCHROME B5 REDUCTASE"/>
    <property type="match status" value="1"/>
</dbReference>
<feature type="binding site" evidence="6">
    <location>
        <position position="121"/>
    </location>
    <ligand>
        <name>FAD</name>
        <dbReference type="ChEBI" id="CHEBI:57692"/>
    </ligand>
</feature>
<dbReference type="GO" id="GO:0016491">
    <property type="term" value="F:oxidoreductase activity"/>
    <property type="evidence" value="ECO:0007669"/>
    <property type="project" value="UniProtKB-KW"/>
</dbReference>
<dbReference type="InterPro" id="IPR001433">
    <property type="entry name" value="OxRdtase_FAD/NAD-bd"/>
</dbReference>
<evidence type="ECO:0000256" key="5">
    <source>
        <dbReference type="ARBA" id="ARBA00023002"/>
    </source>
</evidence>
<dbReference type="InterPro" id="IPR017927">
    <property type="entry name" value="FAD-bd_FR_type"/>
</dbReference>
<keyword evidence="7" id="KW-0472">Membrane</keyword>
<evidence type="ECO:0000313" key="9">
    <source>
        <dbReference type="EMBL" id="ORZ07906.1"/>
    </source>
</evidence>
<evidence type="ECO:0000256" key="1">
    <source>
        <dbReference type="ARBA" id="ARBA00001974"/>
    </source>
</evidence>
<feature type="transmembrane region" description="Helical" evidence="7">
    <location>
        <begin position="42"/>
        <end position="60"/>
    </location>
</feature>
<evidence type="ECO:0000259" key="8">
    <source>
        <dbReference type="PROSITE" id="PS51384"/>
    </source>
</evidence>
<dbReference type="InterPro" id="IPR001834">
    <property type="entry name" value="CBR-like"/>
</dbReference>
<comment type="similarity">
    <text evidence="2">Belongs to the flavoprotein pyridine nucleotide cytochrome reductase family.</text>
</comment>
<dbReference type="SUPFAM" id="SSF63380">
    <property type="entry name" value="Riboflavin synthase domain-like"/>
    <property type="match status" value="1"/>
</dbReference>
<name>A0A1X2I2F5_9FUNG</name>